<organism evidence="2">
    <name type="scientific">candidate division WOR-3 bacterium</name>
    <dbReference type="NCBI Taxonomy" id="2052148"/>
    <lineage>
        <taxon>Bacteria</taxon>
        <taxon>Bacteria division WOR-3</taxon>
    </lineage>
</organism>
<name>A0A7C4TGW1_UNCW3</name>
<dbReference type="EMBL" id="DTGZ01000100">
    <property type="protein sequence ID" value="HGV97745.1"/>
    <property type="molecule type" value="Genomic_DNA"/>
</dbReference>
<feature type="transmembrane region" description="Helical" evidence="1">
    <location>
        <begin position="31"/>
        <end position="50"/>
    </location>
</feature>
<feature type="transmembrane region" description="Helical" evidence="1">
    <location>
        <begin position="71"/>
        <end position="95"/>
    </location>
</feature>
<feature type="transmembrane region" description="Helical" evidence="1">
    <location>
        <begin position="101"/>
        <end position="122"/>
    </location>
</feature>
<evidence type="ECO:0000256" key="1">
    <source>
        <dbReference type="SAM" id="Phobius"/>
    </source>
</evidence>
<sequence length="186" mass="22890">MKMHINFKRLIWNIFVLLYSGLFFYNCLSPYKNWLFSYLYTMFLILWLCKEYYQKNLFFQPNYFPDEMHNYLLRGLFALFFYSSFVFGIITIVWWHNYQILNLPVFPIIGIVLLVYGIVLRERSFRMNKRDKQTISQFYFSIIIVIFSMALGYNSYFLLIYDIIVGLPLIYLQSQYYTKKFEMKHF</sequence>
<comment type="caution">
    <text evidence="2">The sequence shown here is derived from an EMBL/GenBank/DDBJ whole genome shotgun (WGS) entry which is preliminary data.</text>
</comment>
<feature type="transmembrane region" description="Helical" evidence="1">
    <location>
        <begin position="134"/>
        <end position="153"/>
    </location>
</feature>
<accession>A0A7C4TGW1</accession>
<reference evidence="2" key="1">
    <citation type="journal article" date="2020" name="mSystems">
        <title>Genome- and Community-Level Interaction Insights into Carbon Utilization and Element Cycling Functions of Hydrothermarchaeota in Hydrothermal Sediment.</title>
        <authorList>
            <person name="Zhou Z."/>
            <person name="Liu Y."/>
            <person name="Xu W."/>
            <person name="Pan J."/>
            <person name="Luo Z.H."/>
            <person name="Li M."/>
        </authorList>
    </citation>
    <scope>NUCLEOTIDE SEQUENCE [LARGE SCALE GENOMIC DNA]</scope>
    <source>
        <strain evidence="2">SpSt-774</strain>
    </source>
</reference>
<evidence type="ECO:0000313" key="2">
    <source>
        <dbReference type="EMBL" id="HGV97745.1"/>
    </source>
</evidence>
<proteinExistence type="predicted"/>
<gene>
    <name evidence="2" type="ORF">ENV60_05560</name>
</gene>
<keyword evidence="1" id="KW-0472">Membrane</keyword>
<keyword evidence="1" id="KW-1133">Transmembrane helix</keyword>
<feature type="transmembrane region" description="Helical" evidence="1">
    <location>
        <begin position="7"/>
        <end position="25"/>
    </location>
</feature>
<protein>
    <submittedName>
        <fullName evidence="2">Uncharacterized protein</fullName>
    </submittedName>
</protein>
<keyword evidence="1" id="KW-0812">Transmembrane</keyword>
<dbReference type="AlphaFoldDB" id="A0A7C4TGW1"/>